<sequence>MDIITHNQANFFITGERDQSFGHEGTITLFELDHPLDLDRHIKGIKVLADDKILAGVWLAHELRGLFGLARFHSDGSVDTSFAEKGLAHGSFADGYDCAGGKVAVQADGHIVMLGWSRKVDINSPKRLVISRFDKDGAADQSFGRQGCVVIDNSHLGELESDSGDLQLLADGTLLVCATYLTDDSSIGVIIRLNARGEPDNNFNQSGQLEIRHPAFIGTSANALSVQPGCCILVAGGARYSASEVQGYIARYSETGQLDTEFGDTETPGFSTLKITNGTIIFHELIDAGEDKFVGVGLASVGKRNWGMLAGVDATGNPYPTFNGGRPVLTSFNAEHGNEWICAYRQADGKIVAAGGVNRLYTARYLANGSVDRTFGQQGCIQEDTPMKAPPAELQMQTNGRILLATNTLGIGGALGHIYGYHS</sequence>
<name>A0ABT6QSI6_9PSED</name>
<accession>A0ABT6QSI6</accession>
<evidence type="ECO:0000313" key="1">
    <source>
        <dbReference type="EMBL" id="MDI2593873.1"/>
    </source>
</evidence>
<dbReference type="Proteomes" id="UP001159100">
    <property type="component" value="Unassembled WGS sequence"/>
</dbReference>
<comment type="caution">
    <text evidence="1">The sequence shown here is derived from an EMBL/GenBank/DDBJ whole genome shotgun (WGS) entry which is preliminary data.</text>
</comment>
<dbReference type="Pfam" id="PF17164">
    <property type="entry name" value="DUF5122"/>
    <property type="match status" value="5"/>
</dbReference>
<protein>
    <recommendedName>
        <fullName evidence="3">Delta-60 repeat domain-containing protein</fullName>
    </recommendedName>
</protein>
<evidence type="ECO:0008006" key="3">
    <source>
        <dbReference type="Google" id="ProtNLM"/>
    </source>
</evidence>
<dbReference type="Gene3D" id="2.80.10.50">
    <property type="match status" value="3"/>
</dbReference>
<gene>
    <name evidence="1" type="ORF">POF45_20955</name>
</gene>
<dbReference type="EMBL" id="JARBWL010000002">
    <property type="protein sequence ID" value="MDI2593873.1"/>
    <property type="molecule type" value="Genomic_DNA"/>
</dbReference>
<reference evidence="1 2" key="1">
    <citation type="submission" date="2023-02" db="EMBL/GenBank/DDBJ databases">
        <title>Pseudomonas chrutzelriedensis sp. nov., a potently antifungal strain isolated from moss.</title>
        <authorList>
            <person name="Schnyder A."/>
            <person name="Kalawong R."/>
            <person name="Eberl L."/>
            <person name="Agnoli K."/>
        </authorList>
    </citation>
    <scope>NUCLEOTIDE SEQUENCE [LARGE SCALE GENOMIC DNA]</scope>
    <source>
        <strain evidence="1 2">681</strain>
    </source>
</reference>
<dbReference type="RefSeq" id="WP_259499533.1">
    <property type="nucleotide sequence ID" value="NZ_JARBWL010000002.1"/>
</dbReference>
<dbReference type="NCBIfam" id="TIGR02608">
    <property type="entry name" value="delta_60_rpt"/>
    <property type="match status" value="5"/>
</dbReference>
<dbReference type="InterPro" id="IPR013431">
    <property type="entry name" value="Delta_60_rpt"/>
</dbReference>
<evidence type="ECO:0000313" key="2">
    <source>
        <dbReference type="Proteomes" id="UP001159100"/>
    </source>
</evidence>
<keyword evidence="2" id="KW-1185">Reference proteome</keyword>
<organism evidence="1 2">
    <name type="scientific">Pseudomonas fungipugnans</name>
    <dbReference type="NCBI Taxonomy" id="3024217"/>
    <lineage>
        <taxon>Bacteria</taxon>
        <taxon>Pseudomonadati</taxon>
        <taxon>Pseudomonadota</taxon>
        <taxon>Gammaproteobacteria</taxon>
        <taxon>Pseudomonadales</taxon>
        <taxon>Pseudomonadaceae</taxon>
        <taxon>Pseudomonas</taxon>
    </lineage>
</organism>
<proteinExistence type="predicted"/>